<feature type="transmembrane region" description="Helical" evidence="7">
    <location>
        <begin position="295"/>
        <end position="317"/>
    </location>
</feature>
<proteinExistence type="predicted"/>
<dbReference type="InterPro" id="IPR002110">
    <property type="entry name" value="Ankyrin_rpt"/>
</dbReference>
<dbReference type="SMART" id="SM00248">
    <property type="entry name" value="ANK"/>
    <property type="match status" value="5"/>
</dbReference>
<evidence type="ECO:0000256" key="6">
    <source>
        <dbReference type="ARBA" id="ARBA00023136"/>
    </source>
</evidence>
<dbReference type="Gene3D" id="1.25.40.20">
    <property type="entry name" value="Ankyrin repeat-containing domain"/>
    <property type="match status" value="1"/>
</dbReference>
<evidence type="ECO:0000259" key="8">
    <source>
        <dbReference type="Pfam" id="PF13962"/>
    </source>
</evidence>
<dbReference type="Gramene" id="TraesCS3A03G1251300.1">
    <property type="protein sequence ID" value="TraesCS3A03G1251300.1.CDS"/>
    <property type="gene ID" value="TraesCS3A03G1251300"/>
</dbReference>
<evidence type="ECO:0000256" key="4">
    <source>
        <dbReference type="ARBA" id="ARBA00022989"/>
    </source>
</evidence>
<dbReference type="Pfam" id="PF12796">
    <property type="entry name" value="Ank_2"/>
    <property type="match status" value="1"/>
</dbReference>
<evidence type="ECO:0000313" key="9">
    <source>
        <dbReference type="EnsemblPlants" id="TraesCS3A02G529300.1"/>
    </source>
</evidence>
<evidence type="ECO:0000256" key="2">
    <source>
        <dbReference type="ARBA" id="ARBA00022692"/>
    </source>
</evidence>
<dbReference type="PANTHER" id="PTHR24186:SF54">
    <property type="entry name" value="PGG DOMAIN-CONTAINING PROTEIN"/>
    <property type="match status" value="1"/>
</dbReference>
<evidence type="ECO:0000313" key="10">
    <source>
        <dbReference type="Proteomes" id="UP000019116"/>
    </source>
</evidence>
<accession>A0A3B6ETP3</accession>
<dbReference type="SUPFAM" id="SSF48403">
    <property type="entry name" value="Ankyrin repeat"/>
    <property type="match status" value="1"/>
</dbReference>
<feature type="transmembrane region" description="Helical" evidence="7">
    <location>
        <begin position="337"/>
        <end position="362"/>
    </location>
</feature>
<dbReference type="AlphaFoldDB" id="A0A3B6ETP3"/>
<dbReference type="InterPro" id="IPR036770">
    <property type="entry name" value="Ankyrin_rpt-contain_sf"/>
</dbReference>
<keyword evidence="5" id="KW-0040">ANK repeat</keyword>
<organism evidence="9">
    <name type="scientific">Triticum aestivum</name>
    <name type="common">Wheat</name>
    <dbReference type="NCBI Taxonomy" id="4565"/>
    <lineage>
        <taxon>Eukaryota</taxon>
        <taxon>Viridiplantae</taxon>
        <taxon>Streptophyta</taxon>
        <taxon>Embryophyta</taxon>
        <taxon>Tracheophyta</taxon>
        <taxon>Spermatophyta</taxon>
        <taxon>Magnoliopsida</taxon>
        <taxon>Liliopsida</taxon>
        <taxon>Poales</taxon>
        <taxon>Poaceae</taxon>
        <taxon>BOP clade</taxon>
        <taxon>Pooideae</taxon>
        <taxon>Triticodae</taxon>
        <taxon>Triticeae</taxon>
        <taxon>Triticinae</taxon>
        <taxon>Triticum</taxon>
    </lineage>
</organism>
<dbReference type="Pfam" id="PF13962">
    <property type="entry name" value="PGG"/>
    <property type="match status" value="1"/>
</dbReference>
<reference evidence="9" key="2">
    <citation type="submission" date="2018-10" db="UniProtKB">
        <authorList>
            <consortium name="EnsemblPlants"/>
        </authorList>
    </citation>
    <scope>IDENTIFICATION</scope>
</reference>
<keyword evidence="4 7" id="KW-1133">Transmembrane helix</keyword>
<evidence type="ECO:0000256" key="7">
    <source>
        <dbReference type="SAM" id="Phobius"/>
    </source>
</evidence>
<dbReference type="InterPro" id="IPR026961">
    <property type="entry name" value="PGG_dom"/>
</dbReference>
<keyword evidence="10" id="KW-1185">Reference proteome</keyword>
<feature type="transmembrane region" description="Helical" evidence="7">
    <location>
        <begin position="407"/>
        <end position="427"/>
    </location>
</feature>
<dbReference type="Gramene" id="TraesCS3A02G529300.1">
    <property type="protein sequence ID" value="TraesCS3A02G529300.1"/>
    <property type="gene ID" value="TraesCS3A02G529300"/>
</dbReference>
<keyword evidence="3" id="KW-0677">Repeat</keyword>
<name>A0A3B6ETP3_WHEAT</name>
<evidence type="ECO:0000256" key="5">
    <source>
        <dbReference type="ARBA" id="ARBA00023043"/>
    </source>
</evidence>
<keyword evidence="6 7" id="KW-0472">Membrane</keyword>
<dbReference type="GO" id="GO:0016020">
    <property type="term" value="C:membrane"/>
    <property type="evidence" value="ECO:0000318"/>
    <property type="project" value="GO_Central"/>
</dbReference>
<protein>
    <recommendedName>
        <fullName evidence="8">PGG domain-containing protein</fullName>
    </recommendedName>
</protein>
<evidence type="ECO:0000256" key="1">
    <source>
        <dbReference type="ARBA" id="ARBA00004141"/>
    </source>
</evidence>
<sequence>MAANTPTTDATGGQSSMDERILKAATFGVFWDIEVLATKSPSILLGVTPQGNNCLHISTIHGHEEFCLYALALERSLLEKVNCENETPLVIAVSLGHASLASKLLQQCCRRPRLSRAILQQDRYGFNALHHAIRNGHKQLALDLIAEESALSRAVTKYTESPMFIAVMRNYVDVSEKLLDVDDSSDVGQYERHALHAAARNGNKVEQCDPRLVAALLSHESIDPTILDNRGNSAASQLSSITIDDKTLDWKEVHVLMSKADPSDDDISLYNLRKGATKQESIKSRRQRESMTQKYRSNTSLVAILLATITFTAAFTLPGGYSSDSGNAGLPTMSGKVTFIVFLIFDTLAMCSSFVVAFICLMGKWEDDKFTTCFIFVTKKLTWFAYLATVTAFSTGLYPVLAPRLQWLAILICSLVAFFFTLTIFIAKWPSMKLSFRLGQTLPSMKLSFRLGQTLPSMKLSFRYGAQISAMV</sequence>
<dbReference type="OrthoDB" id="303876at2759"/>
<dbReference type="EnsemblPlants" id="TraesCS3A02G529300.1">
    <property type="protein sequence ID" value="TraesCS3A02G529300.1"/>
    <property type="gene ID" value="TraesCS3A02G529300"/>
</dbReference>
<dbReference type="SMR" id="A0A3B6ETP3"/>
<feature type="domain" description="PGG" evidence="8">
    <location>
        <begin position="292"/>
        <end position="398"/>
    </location>
</feature>
<evidence type="ECO:0000256" key="3">
    <source>
        <dbReference type="ARBA" id="ARBA00022737"/>
    </source>
</evidence>
<dbReference type="STRING" id="4565.A0A3B6ETP3"/>
<reference evidence="9" key="1">
    <citation type="submission" date="2018-08" db="EMBL/GenBank/DDBJ databases">
        <authorList>
            <person name="Rossello M."/>
        </authorList>
    </citation>
    <scope>NUCLEOTIDE SEQUENCE [LARGE SCALE GENOMIC DNA]</scope>
    <source>
        <strain evidence="9">cv. Chinese Spring</strain>
    </source>
</reference>
<dbReference type="Proteomes" id="UP000019116">
    <property type="component" value="Chromosome 3A"/>
</dbReference>
<comment type="subcellular location">
    <subcellularLocation>
        <location evidence="1">Membrane</location>
        <topology evidence="1">Multi-pass membrane protein</topology>
    </subcellularLocation>
</comment>
<feature type="transmembrane region" description="Helical" evidence="7">
    <location>
        <begin position="383"/>
        <end position="401"/>
    </location>
</feature>
<dbReference type="PANTHER" id="PTHR24186">
    <property type="entry name" value="PROTEIN PHOSPHATASE 1 REGULATORY SUBUNIT"/>
    <property type="match status" value="1"/>
</dbReference>
<keyword evidence="2 7" id="KW-0812">Transmembrane</keyword>